<dbReference type="PANTHER" id="PTHR45674:SF4">
    <property type="entry name" value="DNA LIGASE 1"/>
    <property type="match status" value="1"/>
</dbReference>
<sequence>KLPCDAALIDAEICALDAEGRPSFSALQAALKDGGPIIAFAFDLLHRDGDDLTGKPLIERKAALAALLDGAPPPLHYAEHIRGGGEKLFAALCAGGYEGVISKAADSRYRAGRGGNWLKSKCTHRQEFVI</sequence>
<evidence type="ECO:0000256" key="2">
    <source>
        <dbReference type="ARBA" id="ARBA00022598"/>
    </source>
</evidence>
<proteinExistence type="inferred from homology"/>
<dbReference type="InterPro" id="IPR050191">
    <property type="entry name" value="ATP-dep_DNA_ligase"/>
</dbReference>
<keyword evidence="5" id="KW-1185">Reference proteome</keyword>
<dbReference type="Gene3D" id="3.30.1490.70">
    <property type="match status" value="1"/>
</dbReference>
<evidence type="ECO:0000259" key="3">
    <source>
        <dbReference type="PROSITE" id="PS50160"/>
    </source>
</evidence>
<evidence type="ECO:0000313" key="4">
    <source>
        <dbReference type="EMBL" id="RKH75473.1"/>
    </source>
</evidence>
<dbReference type="EMBL" id="RAWI01001410">
    <property type="protein sequence ID" value="RKH75473.1"/>
    <property type="molecule type" value="Genomic_DNA"/>
</dbReference>
<name>A0ABX9Q3R6_9BACT</name>
<protein>
    <submittedName>
        <fullName evidence="4">ATP-dependent DNA ligase</fullName>
    </submittedName>
</protein>
<reference evidence="4 5" key="1">
    <citation type="submission" date="2018-09" db="EMBL/GenBank/DDBJ databases">
        <authorList>
            <person name="Livingstone P.G."/>
            <person name="Whitworth D.E."/>
        </authorList>
    </citation>
    <scope>NUCLEOTIDE SEQUENCE [LARGE SCALE GENOMIC DNA]</scope>
    <source>
        <strain evidence="4 5">CA031B</strain>
    </source>
</reference>
<dbReference type="Gene3D" id="3.30.470.30">
    <property type="entry name" value="DNA ligase/mRNA capping enzyme"/>
    <property type="match status" value="1"/>
</dbReference>
<keyword evidence="2 4" id="KW-0436">Ligase</keyword>
<feature type="non-terminal residue" evidence="4">
    <location>
        <position position="1"/>
    </location>
</feature>
<dbReference type="Pfam" id="PF01068">
    <property type="entry name" value="DNA_ligase_A_M"/>
    <property type="match status" value="1"/>
</dbReference>
<evidence type="ECO:0000313" key="5">
    <source>
        <dbReference type="Proteomes" id="UP000278907"/>
    </source>
</evidence>
<evidence type="ECO:0000256" key="1">
    <source>
        <dbReference type="ARBA" id="ARBA00007572"/>
    </source>
</evidence>
<dbReference type="GO" id="GO:0016874">
    <property type="term" value="F:ligase activity"/>
    <property type="evidence" value="ECO:0007669"/>
    <property type="project" value="UniProtKB-KW"/>
</dbReference>
<dbReference type="Proteomes" id="UP000278907">
    <property type="component" value="Unassembled WGS sequence"/>
</dbReference>
<accession>A0ABX9Q3R6</accession>
<dbReference type="InterPro" id="IPR012310">
    <property type="entry name" value="DNA_ligase_ATP-dep_cent"/>
</dbReference>
<dbReference type="PANTHER" id="PTHR45674">
    <property type="entry name" value="DNA LIGASE 1/3 FAMILY MEMBER"/>
    <property type="match status" value="1"/>
</dbReference>
<feature type="non-terminal residue" evidence="4">
    <location>
        <position position="130"/>
    </location>
</feature>
<feature type="domain" description="ATP-dependent DNA ligase family profile" evidence="3">
    <location>
        <begin position="40"/>
        <end position="130"/>
    </location>
</feature>
<comment type="caution">
    <text evidence="4">The sequence shown here is derived from an EMBL/GenBank/DDBJ whole genome shotgun (WGS) entry which is preliminary data.</text>
</comment>
<comment type="similarity">
    <text evidence="1">Belongs to the ATP-dependent DNA ligase family.</text>
</comment>
<gene>
    <name evidence="4" type="ORF">D7Y13_44700</name>
</gene>
<dbReference type="PROSITE" id="PS50160">
    <property type="entry name" value="DNA_LIGASE_A3"/>
    <property type="match status" value="1"/>
</dbReference>
<dbReference type="SUPFAM" id="SSF56091">
    <property type="entry name" value="DNA ligase/mRNA capping enzyme, catalytic domain"/>
    <property type="match status" value="1"/>
</dbReference>
<organism evidence="4 5">
    <name type="scientific">Corallococcus praedator</name>
    <dbReference type="NCBI Taxonomy" id="2316724"/>
    <lineage>
        <taxon>Bacteria</taxon>
        <taxon>Pseudomonadati</taxon>
        <taxon>Myxococcota</taxon>
        <taxon>Myxococcia</taxon>
        <taxon>Myxococcales</taxon>
        <taxon>Cystobacterineae</taxon>
        <taxon>Myxococcaceae</taxon>
        <taxon>Corallococcus</taxon>
    </lineage>
</organism>